<accession>A0A926IHH9</accession>
<dbReference type="InterPro" id="IPR000524">
    <property type="entry name" value="Tscrpt_reg_HTH_GntR"/>
</dbReference>
<name>A0A926IHH9_9FIRM</name>
<dbReference type="Gene3D" id="1.10.10.10">
    <property type="entry name" value="Winged helix-like DNA-binding domain superfamily/Winged helix DNA-binding domain"/>
    <property type="match status" value="1"/>
</dbReference>
<dbReference type="Proteomes" id="UP000623678">
    <property type="component" value="Unassembled WGS sequence"/>
</dbReference>
<dbReference type="PANTHER" id="PTHR44846">
    <property type="entry name" value="MANNOSYL-D-GLYCERATE TRANSPORT/METABOLISM SYSTEM REPRESSOR MNGR-RELATED"/>
    <property type="match status" value="1"/>
</dbReference>
<dbReference type="InterPro" id="IPR036390">
    <property type="entry name" value="WH_DNA-bd_sf"/>
</dbReference>
<dbReference type="Pfam" id="PF07702">
    <property type="entry name" value="UTRA"/>
    <property type="match status" value="1"/>
</dbReference>
<organism evidence="5 6">
    <name type="scientific">Youxingia wuxianensis</name>
    <dbReference type="NCBI Taxonomy" id="2763678"/>
    <lineage>
        <taxon>Bacteria</taxon>
        <taxon>Bacillati</taxon>
        <taxon>Bacillota</taxon>
        <taxon>Clostridia</taxon>
        <taxon>Eubacteriales</taxon>
        <taxon>Oscillospiraceae</taxon>
        <taxon>Youxingia</taxon>
    </lineage>
</organism>
<dbReference type="SMART" id="SM00866">
    <property type="entry name" value="UTRA"/>
    <property type="match status" value="1"/>
</dbReference>
<evidence type="ECO:0000256" key="3">
    <source>
        <dbReference type="ARBA" id="ARBA00023163"/>
    </source>
</evidence>
<keyword evidence="1" id="KW-0805">Transcription regulation</keyword>
<dbReference type="GO" id="GO:0003677">
    <property type="term" value="F:DNA binding"/>
    <property type="evidence" value="ECO:0007669"/>
    <property type="project" value="UniProtKB-KW"/>
</dbReference>
<dbReference type="Gene3D" id="3.40.1410.10">
    <property type="entry name" value="Chorismate lyase-like"/>
    <property type="match status" value="1"/>
</dbReference>
<dbReference type="EMBL" id="JACRTD010000004">
    <property type="protein sequence ID" value="MBC8585150.1"/>
    <property type="molecule type" value="Genomic_DNA"/>
</dbReference>
<dbReference type="InterPro" id="IPR036388">
    <property type="entry name" value="WH-like_DNA-bd_sf"/>
</dbReference>
<dbReference type="SUPFAM" id="SSF64288">
    <property type="entry name" value="Chorismate lyase-like"/>
    <property type="match status" value="1"/>
</dbReference>
<dbReference type="InterPro" id="IPR050679">
    <property type="entry name" value="Bact_HTH_transcr_reg"/>
</dbReference>
<dbReference type="Pfam" id="PF00392">
    <property type="entry name" value="GntR"/>
    <property type="match status" value="1"/>
</dbReference>
<dbReference type="InterPro" id="IPR028978">
    <property type="entry name" value="Chorismate_lyase_/UTRA_dom_sf"/>
</dbReference>
<evidence type="ECO:0000313" key="6">
    <source>
        <dbReference type="Proteomes" id="UP000623678"/>
    </source>
</evidence>
<dbReference type="GO" id="GO:0003700">
    <property type="term" value="F:DNA-binding transcription factor activity"/>
    <property type="evidence" value="ECO:0007669"/>
    <property type="project" value="InterPro"/>
</dbReference>
<dbReference type="PRINTS" id="PR00035">
    <property type="entry name" value="HTHGNTR"/>
</dbReference>
<dbReference type="InterPro" id="IPR011663">
    <property type="entry name" value="UTRA"/>
</dbReference>
<dbReference type="PROSITE" id="PS50949">
    <property type="entry name" value="HTH_GNTR"/>
    <property type="match status" value="1"/>
</dbReference>
<proteinExistence type="predicted"/>
<keyword evidence="6" id="KW-1185">Reference proteome</keyword>
<reference evidence="5" key="1">
    <citation type="submission" date="2020-08" db="EMBL/GenBank/DDBJ databases">
        <title>Genome public.</title>
        <authorList>
            <person name="Liu C."/>
            <person name="Sun Q."/>
        </authorList>
    </citation>
    <scope>NUCLEOTIDE SEQUENCE</scope>
    <source>
        <strain evidence="5">NSJ-64</strain>
    </source>
</reference>
<keyword evidence="2" id="KW-0238">DNA-binding</keyword>
<evidence type="ECO:0000259" key="4">
    <source>
        <dbReference type="PROSITE" id="PS50949"/>
    </source>
</evidence>
<evidence type="ECO:0000313" key="5">
    <source>
        <dbReference type="EMBL" id="MBC8585150.1"/>
    </source>
</evidence>
<evidence type="ECO:0000256" key="1">
    <source>
        <dbReference type="ARBA" id="ARBA00023015"/>
    </source>
</evidence>
<keyword evidence="3" id="KW-0804">Transcription</keyword>
<gene>
    <name evidence="5" type="ORF">H8705_06090</name>
</gene>
<comment type="caution">
    <text evidence="5">The sequence shown here is derived from an EMBL/GenBank/DDBJ whole genome shotgun (WGS) entry which is preliminary data.</text>
</comment>
<dbReference type="SUPFAM" id="SSF46785">
    <property type="entry name" value="Winged helix' DNA-binding domain"/>
    <property type="match status" value="1"/>
</dbReference>
<sequence length="211" mass="23706">MLPSERKLSEMLGVSRGTIRDAVSRMCAQKRLYTVHGKGSFLSMPKYWMNMKDFISFSASAQAAGLIPSSRLISLNIQKAGQSVAKRLRVSDKEEVYVLIRVRSFNGEPIALEKACLPVRFCPGLEEYDFERNSLYAVLQQIYKINLIKQDANIRLTRASQEEARLLSIYEGDVVFLERAIASTAQGELVEYSQGIINAQRAGYETEIRGG</sequence>
<dbReference type="AlphaFoldDB" id="A0A926IHH9"/>
<evidence type="ECO:0000256" key="2">
    <source>
        <dbReference type="ARBA" id="ARBA00023125"/>
    </source>
</evidence>
<dbReference type="PANTHER" id="PTHR44846:SF1">
    <property type="entry name" value="MANNOSYL-D-GLYCERATE TRANSPORT_METABOLISM SYSTEM REPRESSOR MNGR-RELATED"/>
    <property type="match status" value="1"/>
</dbReference>
<protein>
    <submittedName>
        <fullName evidence="5">GntR family transcriptional regulator</fullName>
    </submittedName>
</protein>
<feature type="domain" description="HTH gntR-type" evidence="4">
    <location>
        <begin position="1"/>
        <end position="45"/>
    </location>
</feature>
<dbReference type="GO" id="GO:0045892">
    <property type="term" value="P:negative regulation of DNA-templated transcription"/>
    <property type="evidence" value="ECO:0007669"/>
    <property type="project" value="TreeGrafter"/>
</dbReference>